<evidence type="ECO:0000259" key="2">
    <source>
        <dbReference type="SMART" id="SM00849"/>
    </source>
</evidence>
<proteinExistence type="predicted"/>
<keyword evidence="1" id="KW-0732">Signal</keyword>
<dbReference type="InterPro" id="IPR052195">
    <property type="entry name" value="Bact_Alkyl/Aryl-Sulfatase"/>
</dbReference>
<feature type="chain" id="PRO_5022945740" evidence="1">
    <location>
        <begin position="23"/>
        <end position="450"/>
    </location>
</feature>
<gene>
    <name evidence="3" type="primary">gloB_1</name>
    <name evidence="3" type="ORF">Pan14r_16700</name>
</gene>
<name>A0A5C5Y2E9_9PLAN</name>
<evidence type="ECO:0000313" key="3">
    <source>
        <dbReference type="EMBL" id="TWT69384.1"/>
    </source>
</evidence>
<dbReference type="GO" id="GO:0046983">
    <property type="term" value="F:protein dimerization activity"/>
    <property type="evidence" value="ECO:0007669"/>
    <property type="project" value="InterPro"/>
</dbReference>
<dbReference type="CDD" id="cd07710">
    <property type="entry name" value="arylsulfatase_Sdsa1-like_MBL-fold"/>
    <property type="match status" value="1"/>
</dbReference>
<dbReference type="OrthoDB" id="9815874at2"/>
<sequence precursor="true">MKRLLFATIVCLAALQPIIVRGASDAAARLSAQGKQFEERIFKIADNAYTAVGYSVSNVSMIVGDDGVVIIDTGMTLDDAGRIAEKFRKITDLPVKAIIFTHSHGDHTGGAAAFLGESRPQIWAHENFGSEARGWVSGDLTVQKIRGARQAGFLLPPDQRINNGVAPVRYPNRGGAVFSSDDRTSPTHFLRGDQQSLNIAGIELELVSSPGETNDQLFVWYPAGKALFAGDNFYRSFPNLYAIRGTPNRSVRLWADSLQKLADHHAQALVGGHTNPVLGAQKVNEVLSDYHNAVRFIHDKTVEGMNQGMTPDQLVEYVQLPDDLAAKDHLQPFYGHPEWGIRSVFNGYLGWFDGNATHLFPLSPKAEAQRVADLAGGPDQLTAKAHEAVASGDSQWAAQLADHLLAIEPNDREAKQIKAQALTQLAQDMVNATARNYYLTVAAELRGDSK</sequence>
<accession>A0A5C5Y2E9</accession>
<dbReference type="Gene3D" id="1.25.40.880">
    <property type="entry name" value="Alkyl sulfatase, dimerisation domain"/>
    <property type="match status" value="1"/>
</dbReference>
<dbReference type="GO" id="GO:0004416">
    <property type="term" value="F:hydroxyacylglutathione hydrolase activity"/>
    <property type="evidence" value="ECO:0007669"/>
    <property type="project" value="UniProtKB-EC"/>
</dbReference>
<reference evidence="3 4" key="1">
    <citation type="submission" date="2019-02" db="EMBL/GenBank/DDBJ databases">
        <title>Deep-cultivation of Planctomycetes and their phenomic and genomic characterization uncovers novel biology.</title>
        <authorList>
            <person name="Wiegand S."/>
            <person name="Jogler M."/>
            <person name="Boedeker C."/>
            <person name="Pinto D."/>
            <person name="Vollmers J."/>
            <person name="Rivas-Marin E."/>
            <person name="Kohn T."/>
            <person name="Peeters S.H."/>
            <person name="Heuer A."/>
            <person name="Rast P."/>
            <person name="Oberbeckmann S."/>
            <person name="Bunk B."/>
            <person name="Jeske O."/>
            <person name="Meyerdierks A."/>
            <person name="Storesund J.E."/>
            <person name="Kallscheuer N."/>
            <person name="Luecker S."/>
            <person name="Lage O.M."/>
            <person name="Pohl T."/>
            <person name="Merkel B.J."/>
            <person name="Hornburger P."/>
            <person name="Mueller R.-W."/>
            <person name="Bruemmer F."/>
            <person name="Labrenz M."/>
            <person name="Spormann A.M."/>
            <person name="Op Den Camp H."/>
            <person name="Overmann J."/>
            <person name="Amann R."/>
            <person name="Jetten M.S.M."/>
            <person name="Mascher T."/>
            <person name="Medema M.H."/>
            <person name="Devos D.P."/>
            <person name="Kaster A.-K."/>
            <person name="Ovreas L."/>
            <person name="Rohde M."/>
            <person name="Galperin M.Y."/>
            <person name="Jogler C."/>
        </authorList>
    </citation>
    <scope>NUCLEOTIDE SEQUENCE [LARGE SCALE GENOMIC DNA]</scope>
    <source>
        <strain evidence="3 4">Pan14r</strain>
    </source>
</reference>
<dbReference type="Proteomes" id="UP000317238">
    <property type="component" value="Unassembled WGS sequence"/>
</dbReference>
<dbReference type="SMART" id="SM00849">
    <property type="entry name" value="Lactamase_B"/>
    <property type="match status" value="1"/>
</dbReference>
<dbReference type="RefSeq" id="WP_146438836.1">
    <property type="nucleotide sequence ID" value="NZ_SJPL01000001.1"/>
</dbReference>
<feature type="signal peptide" evidence="1">
    <location>
        <begin position="1"/>
        <end position="22"/>
    </location>
</feature>
<comment type="caution">
    <text evidence="3">The sequence shown here is derived from an EMBL/GenBank/DDBJ whole genome shotgun (WGS) entry which is preliminary data.</text>
</comment>
<dbReference type="InterPro" id="IPR036866">
    <property type="entry name" value="RibonucZ/Hydroxyglut_hydro"/>
</dbReference>
<dbReference type="InterPro" id="IPR001279">
    <property type="entry name" value="Metallo-B-lactamas"/>
</dbReference>
<dbReference type="EC" id="3.1.2.6" evidence="3"/>
<dbReference type="InterPro" id="IPR038536">
    <property type="entry name" value="Alkyl/aryl-sulf_dimr_sf"/>
</dbReference>
<dbReference type="AlphaFoldDB" id="A0A5C5Y2E9"/>
<organism evidence="3 4">
    <name type="scientific">Crateriforma conspicua</name>
    <dbReference type="NCBI Taxonomy" id="2527996"/>
    <lineage>
        <taxon>Bacteria</taxon>
        <taxon>Pseudomonadati</taxon>
        <taxon>Planctomycetota</taxon>
        <taxon>Planctomycetia</taxon>
        <taxon>Planctomycetales</taxon>
        <taxon>Planctomycetaceae</taxon>
        <taxon>Crateriforma</taxon>
    </lineage>
</organism>
<dbReference type="InterPro" id="IPR044097">
    <property type="entry name" value="Bds1/SdsA1_MBL-fold"/>
</dbReference>
<dbReference type="EMBL" id="SJPL01000001">
    <property type="protein sequence ID" value="TWT69384.1"/>
    <property type="molecule type" value="Genomic_DNA"/>
</dbReference>
<dbReference type="SUPFAM" id="SSF56281">
    <property type="entry name" value="Metallo-hydrolase/oxidoreductase"/>
    <property type="match status" value="1"/>
</dbReference>
<protein>
    <submittedName>
        <fullName evidence="3">Hydroxyacylglutathione hydrolase</fullName>
        <ecNumber evidence="3">3.1.2.6</ecNumber>
    </submittedName>
</protein>
<dbReference type="PANTHER" id="PTHR43223">
    <property type="entry name" value="ALKYL/ARYL-SULFATASE"/>
    <property type="match status" value="1"/>
</dbReference>
<dbReference type="InterPro" id="IPR029228">
    <property type="entry name" value="Alkyl_sulf_dimr"/>
</dbReference>
<dbReference type="GO" id="GO:0018909">
    <property type="term" value="P:dodecyl sulfate metabolic process"/>
    <property type="evidence" value="ECO:0007669"/>
    <property type="project" value="InterPro"/>
</dbReference>
<evidence type="ECO:0000256" key="1">
    <source>
        <dbReference type="SAM" id="SignalP"/>
    </source>
</evidence>
<dbReference type="Pfam" id="PF00753">
    <property type="entry name" value="Lactamase_B"/>
    <property type="match status" value="1"/>
</dbReference>
<dbReference type="PANTHER" id="PTHR43223:SF1">
    <property type="entry name" value="ALKYL_ARYL-SULFATASE BDS1"/>
    <property type="match status" value="1"/>
</dbReference>
<dbReference type="Pfam" id="PF14863">
    <property type="entry name" value="Alkyl_sulf_dimr"/>
    <property type="match status" value="1"/>
</dbReference>
<keyword evidence="3" id="KW-0378">Hydrolase</keyword>
<dbReference type="Gene3D" id="3.60.15.30">
    <property type="entry name" value="Metallo-beta-lactamase domain"/>
    <property type="match status" value="1"/>
</dbReference>
<keyword evidence="4" id="KW-1185">Reference proteome</keyword>
<feature type="domain" description="Metallo-beta-lactamase" evidence="2">
    <location>
        <begin position="56"/>
        <end position="273"/>
    </location>
</feature>
<dbReference type="GO" id="GO:0018741">
    <property type="term" value="F:linear primary-alkylsulfatase activity"/>
    <property type="evidence" value="ECO:0007669"/>
    <property type="project" value="InterPro"/>
</dbReference>
<evidence type="ECO:0000313" key="4">
    <source>
        <dbReference type="Proteomes" id="UP000317238"/>
    </source>
</evidence>